<keyword evidence="1" id="KW-0732">Signal</keyword>
<keyword evidence="3" id="KW-0378">Hydrolase</keyword>
<comment type="caution">
    <text evidence="3">The sequence shown here is derived from an EMBL/GenBank/DDBJ whole genome shotgun (WGS) entry which is preliminary data.</text>
</comment>
<dbReference type="Proteomes" id="UP000265509">
    <property type="component" value="Unassembled WGS sequence"/>
</dbReference>
<dbReference type="InterPro" id="IPR032466">
    <property type="entry name" value="Metal_Hydrolase"/>
</dbReference>
<sequence>MQKLNLKVLTAALALALNFAMPAAAQDADGPILFTNVNVFDGVNEALIENANVVVTGNKITAVSTEPLAVAGGTVIDGGGRTLMPGLIDAHVHLSLNMNFLVMFNQLPDYVAARTLAEAKNTLMRGFTSVRDTGGQVLGAKKAIDEGYFPGPRIWASGAGIGMTAGHGDLRPPTQRPRQLGGPAWTEGEYNGGTVIADGVPEVLSAARLQMRQGAAFLKMFTSGAVSGMYDPLDIGEYSFEEIKAAAEEAKRWNTYLAVHSYNDKGTRLALEAGAMAIDHGNLMTEETMKLLVEKGAFLNTQTGVFLSDPPDNWSEGSKSRQRQAKEGLDNMMKLAKKYKAKITIGSDFVDNAEQKKEQSYELTNRLKWFTAAEILNQATAGNAEILYLSGPRNPYPGKLGVIEEGALADILLVNGNPLEDLTLFHDPEKNLALIMKDGKIYKNTLN</sequence>
<dbReference type="SUPFAM" id="SSF51338">
    <property type="entry name" value="Composite domain of metallo-dependent hydrolases"/>
    <property type="match status" value="2"/>
</dbReference>
<dbReference type="InterPro" id="IPR006680">
    <property type="entry name" value="Amidohydro-rel"/>
</dbReference>
<feature type="chain" id="PRO_5018082561" evidence="1">
    <location>
        <begin position="26"/>
        <end position="447"/>
    </location>
</feature>
<dbReference type="CDD" id="cd01299">
    <property type="entry name" value="Met_dep_hydrolase_A"/>
    <property type="match status" value="1"/>
</dbReference>
<evidence type="ECO:0000256" key="1">
    <source>
        <dbReference type="SAM" id="SignalP"/>
    </source>
</evidence>
<evidence type="ECO:0000313" key="4">
    <source>
        <dbReference type="Proteomes" id="UP000265509"/>
    </source>
</evidence>
<dbReference type="AlphaFoldDB" id="A0A3L7DS85"/>
<dbReference type="EMBL" id="QRAN01000024">
    <property type="protein sequence ID" value="RLQ20527.1"/>
    <property type="molecule type" value="Genomic_DNA"/>
</dbReference>
<evidence type="ECO:0000313" key="3">
    <source>
        <dbReference type="EMBL" id="RLQ20527.1"/>
    </source>
</evidence>
<dbReference type="Gene3D" id="2.30.40.10">
    <property type="entry name" value="Urease, subunit C, domain 1"/>
    <property type="match status" value="1"/>
</dbReference>
<dbReference type="InterPro" id="IPR057744">
    <property type="entry name" value="OTAase-like"/>
</dbReference>
<dbReference type="OrthoDB" id="9782972at2"/>
<dbReference type="InterPro" id="IPR011059">
    <property type="entry name" value="Metal-dep_hydrolase_composite"/>
</dbReference>
<dbReference type="SUPFAM" id="SSF51556">
    <property type="entry name" value="Metallo-dependent hydrolases"/>
    <property type="match status" value="1"/>
</dbReference>
<feature type="signal peptide" evidence="1">
    <location>
        <begin position="1"/>
        <end position="25"/>
    </location>
</feature>
<dbReference type="Gene3D" id="3.20.20.140">
    <property type="entry name" value="Metal-dependent hydrolases"/>
    <property type="match status" value="1"/>
</dbReference>
<gene>
    <name evidence="3" type="ORF">DWB85_17025</name>
</gene>
<dbReference type="RefSeq" id="WP_117956969.1">
    <property type="nucleotide sequence ID" value="NZ_QRAN01000024.1"/>
</dbReference>
<dbReference type="GO" id="GO:0016810">
    <property type="term" value="F:hydrolase activity, acting on carbon-nitrogen (but not peptide) bonds"/>
    <property type="evidence" value="ECO:0007669"/>
    <property type="project" value="InterPro"/>
</dbReference>
<dbReference type="PANTHER" id="PTHR43135:SF3">
    <property type="entry name" value="ALPHA-D-RIBOSE 1-METHYLPHOSPHONATE 5-TRIPHOSPHATE DIPHOSPHATASE"/>
    <property type="match status" value="1"/>
</dbReference>
<organism evidence="3 4">
    <name type="scientific">Seongchinamella sediminis</name>
    <dbReference type="NCBI Taxonomy" id="2283635"/>
    <lineage>
        <taxon>Bacteria</taxon>
        <taxon>Pseudomonadati</taxon>
        <taxon>Pseudomonadota</taxon>
        <taxon>Gammaproteobacteria</taxon>
        <taxon>Cellvibrionales</taxon>
        <taxon>Halieaceae</taxon>
        <taxon>Seongchinamella</taxon>
    </lineage>
</organism>
<name>A0A3L7DS85_9GAMM</name>
<dbReference type="PANTHER" id="PTHR43135">
    <property type="entry name" value="ALPHA-D-RIBOSE 1-METHYLPHOSPHONATE 5-TRIPHOSPHATE DIPHOSPHATASE"/>
    <property type="match status" value="1"/>
</dbReference>
<proteinExistence type="predicted"/>
<dbReference type="Pfam" id="PF01979">
    <property type="entry name" value="Amidohydro_1"/>
    <property type="match status" value="1"/>
</dbReference>
<accession>A0A3L7DS85</accession>
<dbReference type="InterPro" id="IPR051781">
    <property type="entry name" value="Metallo-dep_Hydrolase"/>
</dbReference>
<keyword evidence="4" id="KW-1185">Reference proteome</keyword>
<reference evidence="3 4" key="1">
    <citation type="submission" date="2018-07" db="EMBL/GenBank/DDBJ databases">
        <title>Halioglobus sp. genome submission.</title>
        <authorList>
            <person name="Ye M.-Q."/>
            <person name="Du Z.-J."/>
        </authorList>
    </citation>
    <scope>NUCLEOTIDE SEQUENCE [LARGE SCALE GENOMIC DNA]</scope>
    <source>
        <strain evidence="3 4">U0301</strain>
    </source>
</reference>
<protein>
    <submittedName>
        <fullName evidence="3">Amidohydrolase family protein</fullName>
    </submittedName>
</protein>
<feature type="domain" description="Amidohydrolase-related" evidence="2">
    <location>
        <begin position="82"/>
        <end position="441"/>
    </location>
</feature>
<evidence type="ECO:0000259" key="2">
    <source>
        <dbReference type="Pfam" id="PF01979"/>
    </source>
</evidence>